<accession>A0AAU7DJ90</accession>
<reference evidence="1" key="1">
    <citation type="submission" date="2023-03" db="EMBL/GenBank/DDBJ databases">
        <title>Edaphobacter sp.</title>
        <authorList>
            <person name="Huber K.J."/>
            <person name="Papendorf J."/>
            <person name="Pilke C."/>
            <person name="Bunk B."/>
            <person name="Sproeer C."/>
            <person name="Pester M."/>
        </authorList>
    </citation>
    <scope>NUCLEOTIDE SEQUENCE</scope>
    <source>
        <strain evidence="1">DSM 110680</strain>
    </source>
</reference>
<proteinExistence type="predicted"/>
<dbReference type="SUPFAM" id="SSF53187">
    <property type="entry name" value="Zn-dependent exopeptidases"/>
    <property type="match status" value="1"/>
</dbReference>
<dbReference type="Gene3D" id="3.40.630.10">
    <property type="entry name" value="Zn peptidases"/>
    <property type="match status" value="1"/>
</dbReference>
<sequence>MTHLEQLSEILVSLDAMLTELEAIYKDIHAHPELSMQETRTAGIAANHLKANGFEVTADIGKTESSVYCATGMAPP</sequence>
<dbReference type="RefSeq" id="WP_348262627.1">
    <property type="nucleotide sequence ID" value="NZ_CP121196.1"/>
</dbReference>
<dbReference type="AlphaFoldDB" id="A0AAU7DJ90"/>
<dbReference type="EMBL" id="CP121196">
    <property type="protein sequence ID" value="XBH17397.1"/>
    <property type="molecule type" value="Genomic_DNA"/>
</dbReference>
<name>A0AAU7DJ90_9BACT</name>
<gene>
    <name evidence="1" type="ORF">P8935_22885</name>
</gene>
<organism evidence="1">
    <name type="scientific">Telmatobacter sp. DSM 110680</name>
    <dbReference type="NCBI Taxonomy" id="3036704"/>
    <lineage>
        <taxon>Bacteria</taxon>
        <taxon>Pseudomonadati</taxon>
        <taxon>Acidobacteriota</taxon>
        <taxon>Terriglobia</taxon>
        <taxon>Terriglobales</taxon>
        <taxon>Acidobacteriaceae</taxon>
        <taxon>Telmatobacter</taxon>
    </lineage>
</organism>
<evidence type="ECO:0000313" key="1">
    <source>
        <dbReference type="EMBL" id="XBH17397.1"/>
    </source>
</evidence>
<protein>
    <recommendedName>
        <fullName evidence="2">Amidohydrolase</fullName>
    </recommendedName>
</protein>
<evidence type="ECO:0008006" key="2">
    <source>
        <dbReference type="Google" id="ProtNLM"/>
    </source>
</evidence>